<dbReference type="SUPFAM" id="SSF51126">
    <property type="entry name" value="Pectin lyase-like"/>
    <property type="match status" value="1"/>
</dbReference>
<evidence type="ECO:0000256" key="5">
    <source>
        <dbReference type="ARBA" id="ARBA00022729"/>
    </source>
</evidence>
<evidence type="ECO:0000256" key="3">
    <source>
        <dbReference type="ARBA" id="ARBA00004613"/>
    </source>
</evidence>
<keyword evidence="7" id="KW-0998">Cell outer membrane</keyword>
<proteinExistence type="predicted"/>
<dbReference type="NCBIfam" id="TIGR01376">
    <property type="entry name" value="POMP_repeat"/>
    <property type="match status" value="1"/>
</dbReference>
<sequence>MRKMFIPTLFFLSLLLVNTAHAAKVVYVHENGSDIYDGSSWTHALKTLNKSIDIVENGGIIYACGKFQASNITINKNLSIVGKNTTIFDGSGSGILEITPGNTVKLVNLIFVNGNRTEGGAIINKGCLIIENCTFINNTAIYGGAIRSYGNLTIKNSLFKSNVAFTDEGRGGAINCDGAQETKIENCEFWDGIAPHNGGAIYGWQSGYIYIKNCKFVRNKAPNPAHGGAIYVRWTNVVIENSEFINNTAEVGGALRNHDGVMKIVNCTFIGNIASGWKKRGPIGGALENGLNMTIENSTFINNFAEKQGGAINNYGTLIIKGCSFLNNKSPRGSAIYNSNGTLTVSFSRFVDNEGDVDINSTNQNVTAELNWWGQNNPDFSKRVAGFNVTKWLVLKVIPIPERSEIKVSITSDNYGNQYDPKDGCIPPTPVLFKLDPSSNASGILKPEYCLTDNGECISKFITIKPGTAIITTTVDHETISTRMEASIQNKTFTITLTNLGKSTITIKYYISIYTNPVNGTKVSYRELTITLKPNETKTIELGKYPFKYAVSGTMIVKNPSRYRIPLNLRIKYEIEGLNPQMREISKYIAPRGEFRYIARYTGKEEGYADVW</sequence>
<dbReference type="GO" id="GO:0005576">
    <property type="term" value="C:extracellular region"/>
    <property type="evidence" value="ECO:0007669"/>
    <property type="project" value="UniProtKB-SubCell"/>
</dbReference>
<accession>E3GW04</accession>
<dbReference type="Gene3D" id="2.160.20.10">
    <property type="entry name" value="Single-stranded right-handed beta-helix, Pectin lyase-like"/>
    <property type="match status" value="1"/>
</dbReference>
<dbReference type="InterPro" id="IPR003368">
    <property type="entry name" value="POMP_repeat"/>
</dbReference>
<feature type="domain" description="Right handed beta helix" evidence="8">
    <location>
        <begin position="200"/>
        <end position="371"/>
    </location>
</feature>
<evidence type="ECO:0000256" key="2">
    <source>
        <dbReference type="ARBA" id="ARBA00004442"/>
    </source>
</evidence>
<evidence type="ECO:0000313" key="9">
    <source>
        <dbReference type="EMBL" id="ADP77769.1"/>
    </source>
</evidence>
<evidence type="ECO:0000259" key="8">
    <source>
        <dbReference type="Pfam" id="PF13229"/>
    </source>
</evidence>
<dbReference type="InterPro" id="IPR039448">
    <property type="entry name" value="Beta_helix"/>
</dbReference>
<keyword evidence="4" id="KW-0964">Secreted</keyword>
<keyword evidence="10" id="KW-1185">Reference proteome</keyword>
<dbReference type="InterPro" id="IPR012334">
    <property type="entry name" value="Pectin_lyas_fold"/>
</dbReference>
<keyword evidence="5" id="KW-0732">Signal</keyword>
<evidence type="ECO:0000256" key="6">
    <source>
        <dbReference type="ARBA" id="ARBA00023136"/>
    </source>
</evidence>
<dbReference type="Pfam" id="PF02415">
    <property type="entry name" value="Chlam_PMP"/>
    <property type="match status" value="1"/>
</dbReference>
<evidence type="ECO:0000313" key="10">
    <source>
        <dbReference type="Proteomes" id="UP000002315"/>
    </source>
</evidence>
<organism evidence="9 10">
    <name type="scientific">Methanothermus fervidus (strain ATCC 43054 / DSM 2088 / JCM 10308 / V24 S)</name>
    <dbReference type="NCBI Taxonomy" id="523846"/>
    <lineage>
        <taxon>Archaea</taxon>
        <taxon>Methanobacteriati</taxon>
        <taxon>Methanobacteriota</taxon>
        <taxon>Methanomada group</taxon>
        <taxon>Methanobacteria</taxon>
        <taxon>Methanobacteriales</taxon>
        <taxon>Methanothermaceae</taxon>
        <taxon>Methanothermus</taxon>
    </lineage>
</organism>
<gene>
    <name evidence="9" type="ordered locus">Mfer_0973</name>
</gene>
<dbReference type="PANTHER" id="PTHR11319">
    <property type="entry name" value="G PROTEIN-COUPLED RECEPTOR-RELATED"/>
    <property type="match status" value="1"/>
</dbReference>
<evidence type="ECO:0000256" key="4">
    <source>
        <dbReference type="ARBA" id="ARBA00022525"/>
    </source>
</evidence>
<dbReference type="Proteomes" id="UP000002315">
    <property type="component" value="Chromosome"/>
</dbReference>
<dbReference type="InterPro" id="IPR011050">
    <property type="entry name" value="Pectin_lyase_fold/virulence"/>
</dbReference>
<dbReference type="STRING" id="523846.Mfer_0973"/>
<dbReference type="Pfam" id="PF13229">
    <property type="entry name" value="Beta_helix"/>
    <property type="match status" value="1"/>
</dbReference>
<dbReference type="HOGENOM" id="CLU_459779_0_0_2"/>
<dbReference type="EMBL" id="CP002278">
    <property type="protein sequence ID" value="ADP77769.1"/>
    <property type="molecule type" value="Genomic_DNA"/>
</dbReference>
<name>E3GW04_METFV</name>
<dbReference type="KEGG" id="mfv:Mfer_0973"/>
<comment type="subcellular location">
    <subcellularLocation>
        <location evidence="1">Cell envelope</location>
    </subcellularLocation>
    <subcellularLocation>
        <location evidence="2">Cell outer membrane</location>
    </subcellularLocation>
    <subcellularLocation>
        <location evidence="3">Secreted</location>
    </subcellularLocation>
</comment>
<evidence type="ECO:0000256" key="7">
    <source>
        <dbReference type="ARBA" id="ARBA00023237"/>
    </source>
</evidence>
<evidence type="ECO:0000256" key="1">
    <source>
        <dbReference type="ARBA" id="ARBA00004196"/>
    </source>
</evidence>
<dbReference type="PANTHER" id="PTHR11319:SF35">
    <property type="entry name" value="OUTER MEMBRANE PROTEIN PMPC-RELATED"/>
    <property type="match status" value="1"/>
</dbReference>
<dbReference type="OrthoDB" id="78475at2157"/>
<keyword evidence="6" id="KW-0472">Membrane</keyword>
<reference evidence="9 10" key="1">
    <citation type="journal article" date="2010" name="Stand. Genomic Sci.">
        <title>Complete genome sequence of Methanothermus fervidus type strain (V24S).</title>
        <authorList>
            <person name="Anderson I."/>
            <person name="Djao O.D."/>
            <person name="Misra M."/>
            <person name="Chertkov O."/>
            <person name="Nolan M."/>
            <person name="Lucas S."/>
            <person name="Lapidus A."/>
            <person name="Del Rio T.G."/>
            <person name="Tice H."/>
            <person name="Cheng J.F."/>
            <person name="Tapia R."/>
            <person name="Han C."/>
            <person name="Goodwin L."/>
            <person name="Pitluck S."/>
            <person name="Liolios K."/>
            <person name="Ivanova N."/>
            <person name="Mavromatis K."/>
            <person name="Mikhailova N."/>
            <person name="Pati A."/>
            <person name="Brambilla E."/>
            <person name="Chen A."/>
            <person name="Palaniappan K."/>
            <person name="Land M."/>
            <person name="Hauser L."/>
            <person name="Chang Y.J."/>
            <person name="Jeffries C.D."/>
            <person name="Sikorski J."/>
            <person name="Spring S."/>
            <person name="Rohde M."/>
            <person name="Eichinger K."/>
            <person name="Huber H."/>
            <person name="Wirth R."/>
            <person name="Goker M."/>
            <person name="Detter J.C."/>
            <person name="Woyke T."/>
            <person name="Bristow J."/>
            <person name="Eisen J.A."/>
            <person name="Markowitz V."/>
            <person name="Hugenholtz P."/>
            <person name="Klenk H.P."/>
            <person name="Kyrpides N.C."/>
        </authorList>
    </citation>
    <scope>NUCLEOTIDE SEQUENCE [LARGE SCALE GENOMIC DNA]</scope>
    <source>
        <strain evidence="10">ATCC 43054 / DSM 2088 / JCM 10308 / V24 S</strain>
    </source>
</reference>
<dbReference type="AlphaFoldDB" id="E3GW04"/>
<protein>
    <submittedName>
        <fullName evidence="9">Polymorphic outer membrane protein</fullName>
    </submittedName>
</protein>